<dbReference type="Pfam" id="PF13709">
    <property type="entry name" value="DUF4159"/>
    <property type="match status" value="1"/>
</dbReference>
<proteinExistence type="predicted"/>
<protein>
    <submittedName>
        <fullName evidence="2">DUF4159 domain-containing protein</fullName>
    </submittedName>
</protein>
<dbReference type="EMBL" id="DPIY01000006">
    <property type="protein sequence ID" value="HCT56825.1"/>
    <property type="molecule type" value="Genomic_DNA"/>
</dbReference>
<dbReference type="Gene3D" id="3.40.50.12140">
    <property type="entry name" value="Domain of unknown function DUF4159"/>
    <property type="match status" value="1"/>
</dbReference>
<dbReference type="InterPro" id="IPR006311">
    <property type="entry name" value="TAT_signal"/>
</dbReference>
<dbReference type="InterPro" id="IPR025297">
    <property type="entry name" value="DUF4159"/>
</dbReference>
<gene>
    <name evidence="2" type="ORF">DGD08_06385</name>
</gene>
<organism evidence="2 3">
    <name type="scientific">Gemmatimonas aurantiaca</name>
    <dbReference type="NCBI Taxonomy" id="173480"/>
    <lineage>
        <taxon>Bacteria</taxon>
        <taxon>Pseudomonadati</taxon>
        <taxon>Gemmatimonadota</taxon>
        <taxon>Gemmatimonadia</taxon>
        <taxon>Gemmatimonadales</taxon>
        <taxon>Gemmatimonadaceae</taxon>
        <taxon>Gemmatimonas</taxon>
    </lineage>
</organism>
<sequence length="252" mass="28278">MTSDCSRRAFLARLGRLAGGAAVLGGAGSVLPFAQAKALGAPSVVSPRWFEFTFARLRYDSGDWDYNPKVCANLLDAVVQYTDIPVNQQEVVITADSAELSAFPFLFMTGHKLVRFSDAERKGLVRFVENGGLLFSDDCNHDVNGLYAKTFEAEMSKAFGVNAMPKIARTHALYSSFFQFPDGPPRTSHELNGWGDNVVHDYLRGVERRGRLGVLYSNKDYGCEWDYDWKNKRFRRRDNTRFGVNVVVYAMT</sequence>
<dbReference type="AlphaFoldDB" id="A0A3D4V6W8"/>
<comment type="caution">
    <text evidence="2">The sequence shown here is derived from an EMBL/GenBank/DDBJ whole genome shotgun (WGS) entry which is preliminary data.</text>
</comment>
<reference evidence="2 3" key="1">
    <citation type="journal article" date="2018" name="Nat. Biotechnol.">
        <title>A standardized bacterial taxonomy based on genome phylogeny substantially revises the tree of life.</title>
        <authorList>
            <person name="Parks D.H."/>
            <person name="Chuvochina M."/>
            <person name="Waite D.W."/>
            <person name="Rinke C."/>
            <person name="Skarshewski A."/>
            <person name="Chaumeil P.A."/>
            <person name="Hugenholtz P."/>
        </authorList>
    </citation>
    <scope>NUCLEOTIDE SEQUENCE [LARGE SCALE GENOMIC DNA]</scope>
    <source>
        <strain evidence="2">UBA8844</strain>
    </source>
</reference>
<feature type="domain" description="DUF4159" evidence="1">
    <location>
        <begin position="53"/>
        <end position="251"/>
    </location>
</feature>
<name>A0A3D4V6W8_9BACT</name>
<accession>A0A3D4V6W8</accession>
<evidence type="ECO:0000313" key="3">
    <source>
        <dbReference type="Proteomes" id="UP000264071"/>
    </source>
</evidence>
<evidence type="ECO:0000259" key="1">
    <source>
        <dbReference type="Pfam" id="PF13709"/>
    </source>
</evidence>
<evidence type="ECO:0000313" key="2">
    <source>
        <dbReference type="EMBL" id="HCT56825.1"/>
    </source>
</evidence>
<dbReference type="Proteomes" id="UP000264071">
    <property type="component" value="Unassembled WGS sequence"/>
</dbReference>
<dbReference type="PROSITE" id="PS51318">
    <property type="entry name" value="TAT"/>
    <property type="match status" value="1"/>
</dbReference>